<dbReference type="InterPro" id="IPR010982">
    <property type="entry name" value="Lambda_DNA-bd_dom_sf"/>
</dbReference>
<gene>
    <name evidence="2" type="ORF">RND15_30585</name>
</gene>
<dbReference type="Pfam" id="PF13560">
    <property type="entry name" value="HTH_31"/>
    <property type="match status" value="1"/>
</dbReference>
<dbReference type="Proteomes" id="UP001180754">
    <property type="component" value="Unassembled WGS sequence"/>
</dbReference>
<evidence type="ECO:0000313" key="2">
    <source>
        <dbReference type="EMBL" id="MDT0547019.1"/>
    </source>
</evidence>
<name>A0ABU2XNK0_9ACTN</name>
<dbReference type="CDD" id="cd00093">
    <property type="entry name" value="HTH_XRE"/>
    <property type="match status" value="1"/>
</dbReference>
<organism evidence="2 3">
    <name type="scientific">Streptomyces lonegramiae</name>
    <dbReference type="NCBI Taxonomy" id="3075524"/>
    <lineage>
        <taxon>Bacteria</taxon>
        <taxon>Bacillati</taxon>
        <taxon>Actinomycetota</taxon>
        <taxon>Actinomycetes</taxon>
        <taxon>Kitasatosporales</taxon>
        <taxon>Streptomycetaceae</taxon>
        <taxon>Streptomyces</taxon>
    </lineage>
</organism>
<protein>
    <submittedName>
        <fullName evidence="2">Helix-turn-helix transcriptional regulator</fullName>
    </submittedName>
</protein>
<comment type="caution">
    <text evidence="2">The sequence shown here is derived from an EMBL/GenBank/DDBJ whole genome shotgun (WGS) entry which is preliminary data.</text>
</comment>
<dbReference type="RefSeq" id="WP_311727524.1">
    <property type="nucleotide sequence ID" value="NZ_JAVRFD010000017.1"/>
</dbReference>
<proteinExistence type="predicted"/>
<feature type="domain" description="HTH cro/C1-type" evidence="1">
    <location>
        <begin position="14"/>
        <end position="68"/>
    </location>
</feature>
<dbReference type="Gene3D" id="1.10.260.40">
    <property type="entry name" value="lambda repressor-like DNA-binding domains"/>
    <property type="match status" value="1"/>
</dbReference>
<dbReference type="SMART" id="SM00530">
    <property type="entry name" value="HTH_XRE"/>
    <property type="match status" value="1"/>
</dbReference>
<reference evidence="2" key="1">
    <citation type="submission" date="2024-05" db="EMBL/GenBank/DDBJ databases">
        <title>30 novel species of actinomycetes from the DSMZ collection.</title>
        <authorList>
            <person name="Nouioui I."/>
        </authorList>
    </citation>
    <scope>NUCLEOTIDE SEQUENCE</scope>
    <source>
        <strain evidence="2">DSM 41529</strain>
    </source>
</reference>
<accession>A0ABU2XNK0</accession>
<dbReference type="EMBL" id="JAVRFD010000017">
    <property type="protein sequence ID" value="MDT0547019.1"/>
    <property type="molecule type" value="Genomic_DNA"/>
</dbReference>
<evidence type="ECO:0000313" key="3">
    <source>
        <dbReference type="Proteomes" id="UP001180754"/>
    </source>
</evidence>
<keyword evidence="3" id="KW-1185">Reference proteome</keyword>
<sequence>MDVTRIAREIGAELRSARCRARLTQTQVGKVVGYSASAVSRIEAGRMRLEYDRLLAFAAFLHIPLDRLGGTPVPSPAPIDTVGRPADEEDAVRRRNLLTGAAAIGVTAAFGAPAASASPTGGDPAAPLEDYLFRLPAVAPVPLARLVQETASARADFRAARYTALGRSLPSLLAAASATWEEATGHDREKASVVLARSYILAAELALKHHSDAAWAAADRALTAARASGHPVPVGEASRVLAITMRRSGSCPSAVQLLTREAADLDGGQEQTGAVRTTLLLTAAYSAATGRDRTTALDLLDAAKEETARREATPSGLFTVDATRAQVDVYRIGVLNALGTPDEGVSVARRINVDSMPTPERRARFWTDTARMWHALRDGRQTFAALRRVEQEAPQEVRRPALRALTADLLYAPARVSGVREFAARTGAISA</sequence>
<dbReference type="PROSITE" id="PS50943">
    <property type="entry name" value="HTH_CROC1"/>
    <property type="match status" value="1"/>
</dbReference>
<dbReference type="SUPFAM" id="SSF47413">
    <property type="entry name" value="lambda repressor-like DNA-binding domains"/>
    <property type="match status" value="1"/>
</dbReference>
<evidence type="ECO:0000259" key="1">
    <source>
        <dbReference type="PROSITE" id="PS50943"/>
    </source>
</evidence>
<dbReference type="InterPro" id="IPR001387">
    <property type="entry name" value="Cro/C1-type_HTH"/>
</dbReference>